<dbReference type="InterPro" id="IPR027417">
    <property type="entry name" value="P-loop_NTPase"/>
</dbReference>
<dbReference type="Proteomes" id="UP000267251">
    <property type="component" value="Unassembled WGS sequence"/>
</dbReference>
<evidence type="ECO:0000313" key="11">
    <source>
        <dbReference type="Proteomes" id="UP000267251"/>
    </source>
</evidence>
<comment type="function">
    <text evidence="7">Component of the origin recognition complex (ORC) that binds origins of replication.</text>
</comment>
<dbReference type="EMBL" id="KZ987859">
    <property type="protein sequence ID" value="RKP14270.1"/>
    <property type="molecule type" value="Genomic_DNA"/>
</dbReference>
<reference evidence="11" key="1">
    <citation type="journal article" date="2018" name="Nat. Microbiol.">
        <title>Leveraging single-cell genomics to expand the fungal tree of life.</title>
        <authorList>
            <person name="Ahrendt S.R."/>
            <person name="Quandt C.A."/>
            <person name="Ciobanu D."/>
            <person name="Clum A."/>
            <person name="Salamov A."/>
            <person name="Andreopoulos B."/>
            <person name="Cheng J.F."/>
            <person name="Woyke T."/>
            <person name="Pelin A."/>
            <person name="Henrissat B."/>
            <person name="Reynolds N.K."/>
            <person name="Benny G.L."/>
            <person name="Smith M.E."/>
            <person name="James T.Y."/>
            <person name="Grigoriev I.V."/>
        </authorList>
    </citation>
    <scope>NUCLEOTIDE SEQUENCE [LARGE SCALE GENOMIC DNA]</scope>
</reference>
<dbReference type="AlphaFoldDB" id="A0A4P9Y8F7"/>
<keyword evidence="5 7" id="KW-0238">DNA-binding</keyword>
<sequence>MTVSEENLPPSPRQGKKRRLSKELPIAETTGEAIVEEDVYESIPVVSGVEWTQEQLQGLKARILPRLTGREPPEKLLALEEAEHRVYAFLENAVQTGEGGSALILGPSGSGKSMLTERALGRLKESQTPSSYLVVRLSGLAQPTDRSALVELARQVAPHLPQDSSMNPSQGFRSFADALAHLLHLLGSGSAQTTTPLLIILDHFDLFASRPRQTLLYGLLDAAVSGQTPVIVLGLTGRVDAVDMMEKRVKSRFSHRVIRLTRVPRFDDFYQVARDVLQPPEDLLGLLSPAHLEAFTQATEQLLTDPEVEAEIRRIFDLAKDPLRLNRVLIEPVIGLTPTSPYLLPQAVVQAAIRQTLTGLEDIPSQANSLLELCLIIAAKRFLEREEETFTFEQLYDEYLTFATTGGVKVWRKPVALKGFERLLASEMFLVSGGRGSSMSGLKGFWKVRISLDAQGISHLVDRFPRCPAPVKSWGQKWVQ</sequence>
<dbReference type="InterPro" id="IPR041664">
    <property type="entry name" value="AAA_16"/>
</dbReference>
<evidence type="ECO:0000256" key="6">
    <source>
        <dbReference type="ARBA" id="ARBA00023242"/>
    </source>
</evidence>
<name>A0A4P9Y8F7_9FUNG</name>
<protein>
    <recommendedName>
        <fullName evidence="3 7">Origin recognition complex subunit 4</fullName>
    </recommendedName>
</protein>
<dbReference type="InterPro" id="IPR016527">
    <property type="entry name" value="ORC4"/>
</dbReference>
<evidence type="ECO:0000256" key="7">
    <source>
        <dbReference type="PIRNR" id="PIRNR007858"/>
    </source>
</evidence>
<evidence type="ECO:0000259" key="9">
    <source>
        <dbReference type="SMART" id="SM00382"/>
    </source>
</evidence>
<evidence type="ECO:0000256" key="1">
    <source>
        <dbReference type="ARBA" id="ARBA00004123"/>
    </source>
</evidence>
<dbReference type="PANTHER" id="PTHR12087:SF0">
    <property type="entry name" value="ORIGIN RECOGNITION COMPLEX SUBUNIT 4"/>
    <property type="match status" value="1"/>
</dbReference>
<dbReference type="OrthoDB" id="343623at2759"/>
<keyword evidence="6 7" id="KW-0539">Nucleus</keyword>
<dbReference type="PIRSF" id="PIRSF007858">
    <property type="entry name" value="ORC4"/>
    <property type="match status" value="1"/>
</dbReference>
<evidence type="ECO:0000256" key="8">
    <source>
        <dbReference type="SAM" id="MobiDB-lite"/>
    </source>
</evidence>
<evidence type="ECO:0000256" key="5">
    <source>
        <dbReference type="ARBA" id="ARBA00023125"/>
    </source>
</evidence>
<proteinExistence type="inferred from homology"/>
<gene>
    <name evidence="10" type="ORF">BJ684DRAFT_19309</name>
</gene>
<dbReference type="SMART" id="SM00382">
    <property type="entry name" value="AAA"/>
    <property type="match status" value="1"/>
</dbReference>
<organism evidence="10 11">
    <name type="scientific">Piptocephalis cylindrospora</name>
    <dbReference type="NCBI Taxonomy" id="1907219"/>
    <lineage>
        <taxon>Eukaryota</taxon>
        <taxon>Fungi</taxon>
        <taxon>Fungi incertae sedis</taxon>
        <taxon>Zoopagomycota</taxon>
        <taxon>Zoopagomycotina</taxon>
        <taxon>Zoopagomycetes</taxon>
        <taxon>Zoopagales</taxon>
        <taxon>Piptocephalidaceae</taxon>
        <taxon>Piptocephalis</taxon>
    </lineage>
</organism>
<dbReference type="GO" id="GO:0003688">
    <property type="term" value="F:DNA replication origin binding"/>
    <property type="evidence" value="ECO:0007669"/>
    <property type="project" value="TreeGrafter"/>
</dbReference>
<evidence type="ECO:0000256" key="2">
    <source>
        <dbReference type="ARBA" id="ARBA00005334"/>
    </source>
</evidence>
<dbReference type="InterPro" id="IPR003593">
    <property type="entry name" value="AAA+_ATPase"/>
</dbReference>
<dbReference type="GO" id="GO:0005664">
    <property type="term" value="C:nuclear origin of replication recognition complex"/>
    <property type="evidence" value="ECO:0007669"/>
    <property type="project" value="TreeGrafter"/>
</dbReference>
<keyword evidence="11" id="KW-1185">Reference proteome</keyword>
<keyword evidence="4 7" id="KW-0235">DNA replication</keyword>
<dbReference type="GO" id="GO:0006270">
    <property type="term" value="P:DNA replication initiation"/>
    <property type="evidence" value="ECO:0007669"/>
    <property type="project" value="TreeGrafter"/>
</dbReference>
<dbReference type="Pfam" id="PF13191">
    <property type="entry name" value="AAA_16"/>
    <property type="match status" value="1"/>
</dbReference>
<comment type="subcellular location">
    <subcellularLocation>
        <location evidence="1 7">Nucleus</location>
    </subcellularLocation>
</comment>
<feature type="domain" description="AAA+ ATPase" evidence="9">
    <location>
        <begin position="98"/>
        <end position="264"/>
    </location>
</feature>
<evidence type="ECO:0000313" key="10">
    <source>
        <dbReference type="EMBL" id="RKP14270.1"/>
    </source>
</evidence>
<feature type="region of interest" description="Disordered" evidence="8">
    <location>
        <begin position="1"/>
        <end position="24"/>
    </location>
</feature>
<accession>A0A4P9Y8F7</accession>
<dbReference type="Gene3D" id="3.40.50.300">
    <property type="entry name" value="P-loop containing nucleotide triphosphate hydrolases"/>
    <property type="match status" value="1"/>
</dbReference>
<dbReference type="InterPro" id="IPR032705">
    <property type="entry name" value="ORC4_C"/>
</dbReference>
<comment type="similarity">
    <text evidence="2 7">Belongs to the ORC4 family.</text>
</comment>
<dbReference type="SUPFAM" id="SSF52540">
    <property type="entry name" value="P-loop containing nucleoside triphosphate hydrolases"/>
    <property type="match status" value="1"/>
</dbReference>
<evidence type="ECO:0000256" key="3">
    <source>
        <dbReference type="ARBA" id="ARBA00019083"/>
    </source>
</evidence>
<dbReference type="PANTHER" id="PTHR12087">
    <property type="entry name" value="ORIGIN RECOGNITION COMPLEX SUBUNIT 4"/>
    <property type="match status" value="1"/>
</dbReference>
<dbReference type="Pfam" id="PF14629">
    <property type="entry name" value="ORC4_C"/>
    <property type="match status" value="1"/>
</dbReference>
<evidence type="ECO:0000256" key="4">
    <source>
        <dbReference type="ARBA" id="ARBA00022705"/>
    </source>
</evidence>